<comment type="caution">
    <text evidence="3">The sequence shown here is derived from an EMBL/GenBank/DDBJ whole genome shotgun (WGS) entry which is preliminary data.</text>
</comment>
<keyword evidence="2" id="KW-0732">Signal</keyword>
<dbReference type="Proteomes" id="UP001341840">
    <property type="component" value="Unassembled WGS sequence"/>
</dbReference>
<dbReference type="EMBL" id="JASCZI010271897">
    <property type="protein sequence ID" value="MED6217037.1"/>
    <property type="molecule type" value="Genomic_DNA"/>
</dbReference>
<protein>
    <recommendedName>
        <fullName evidence="5">Secreted protein</fullName>
    </recommendedName>
</protein>
<feature type="region of interest" description="Disordered" evidence="1">
    <location>
        <begin position="55"/>
        <end position="83"/>
    </location>
</feature>
<proteinExistence type="predicted"/>
<evidence type="ECO:0000313" key="4">
    <source>
        <dbReference type="Proteomes" id="UP001341840"/>
    </source>
</evidence>
<name>A0ABU6Z336_9FABA</name>
<organism evidence="3 4">
    <name type="scientific">Stylosanthes scabra</name>
    <dbReference type="NCBI Taxonomy" id="79078"/>
    <lineage>
        <taxon>Eukaryota</taxon>
        <taxon>Viridiplantae</taxon>
        <taxon>Streptophyta</taxon>
        <taxon>Embryophyta</taxon>
        <taxon>Tracheophyta</taxon>
        <taxon>Spermatophyta</taxon>
        <taxon>Magnoliopsida</taxon>
        <taxon>eudicotyledons</taxon>
        <taxon>Gunneridae</taxon>
        <taxon>Pentapetalae</taxon>
        <taxon>rosids</taxon>
        <taxon>fabids</taxon>
        <taxon>Fabales</taxon>
        <taxon>Fabaceae</taxon>
        <taxon>Papilionoideae</taxon>
        <taxon>50 kb inversion clade</taxon>
        <taxon>dalbergioids sensu lato</taxon>
        <taxon>Dalbergieae</taxon>
        <taxon>Pterocarpus clade</taxon>
        <taxon>Stylosanthes</taxon>
    </lineage>
</organism>
<accession>A0ABU6Z336</accession>
<feature type="signal peptide" evidence="2">
    <location>
        <begin position="1"/>
        <end position="22"/>
    </location>
</feature>
<evidence type="ECO:0000256" key="2">
    <source>
        <dbReference type="SAM" id="SignalP"/>
    </source>
</evidence>
<keyword evidence="4" id="KW-1185">Reference proteome</keyword>
<reference evidence="3 4" key="1">
    <citation type="journal article" date="2023" name="Plants (Basel)">
        <title>Bridging the Gap: Combining Genomics and Transcriptomics Approaches to Understand Stylosanthes scabra, an Orphan Legume from the Brazilian Caatinga.</title>
        <authorList>
            <person name="Ferreira-Neto J.R.C."/>
            <person name="da Silva M.D."/>
            <person name="Binneck E."/>
            <person name="de Melo N.F."/>
            <person name="da Silva R.H."/>
            <person name="de Melo A.L.T.M."/>
            <person name="Pandolfi V."/>
            <person name="Bustamante F.O."/>
            <person name="Brasileiro-Vidal A.C."/>
            <person name="Benko-Iseppon A.M."/>
        </authorList>
    </citation>
    <scope>NUCLEOTIDE SEQUENCE [LARGE SCALE GENOMIC DNA]</scope>
    <source>
        <tissue evidence="3">Leaves</tissue>
    </source>
</reference>
<evidence type="ECO:0008006" key="5">
    <source>
        <dbReference type="Google" id="ProtNLM"/>
    </source>
</evidence>
<evidence type="ECO:0000313" key="3">
    <source>
        <dbReference type="EMBL" id="MED6217037.1"/>
    </source>
</evidence>
<gene>
    <name evidence="3" type="ORF">PIB30_014022</name>
</gene>
<feature type="chain" id="PRO_5045844722" description="Secreted protein" evidence="2">
    <location>
        <begin position="23"/>
        <end position="142"/>
    </location>
</feature>
<sequence length="142" mass="15005">MEMASQLLVELSTLFACGCSAASQWKASQPPCIINGSFGHKSLWTPKIVTSSFNRSNNKLSKCSSPSKPTHLQKNPSSGQVCNAKKSQASPFVTSTYKRRTPTSLQNSLIEGRCAVGDGSRVVDVSIHCSTGPGPVTTNSSA</sequence>
<evidence type="ECO:0000256" key="1">
    <source>
        <dbReference type="SAM" id="MobiDB-lite"/>
    </source>
</evidence>